<protein>
    <recommendedName>
        <fullName evidence="6">FAD-binding PCMH-type domain-containing protein</fullName>
    </recommendedName>
</protein>
<dbReference type="InterPro" id="IPR016166">
    <property type="entry name" value="FAD-bd_PCMH"/>
</dbReference>
<dbReference type="InterPro" id="IPR016164">
    <property type="entry name" value="FAD-linked_Oxase-like_C"/>
</dbReference>
<comment type="cofactor">
    <cofactor evidence="1">
        <name>FAD</name>
        <dbReference type="ChEBI" id="CHEBI:57692"/>
    </cofactor>
</comment>
<evidence type="ECO:0000259" key="6">
    <source>
        <dbReference type="PROSITE" id="PS51387"/>
    </source>
</evidence>
<feature type="domain" description="FAD-binding PCMH-type" evidence="6">
    <location>
        <begin position="346"/>
        <end position="517"/>
    </location>
</feature>
<evidence type="ECO:0000256" key="3">
    <source>
        <dbReference type="ARBA" id="ARBA00022630"/>
    </source>
</evidence>
<dbReference type="InterPro" id="IPR050416">
    <property type="entry name" value="FAD-linked_Oxidoreductase"/>
</dbReference>
<dbReference type="Proteomes" id="UP001500902">
    <property type="component" value="Unassembled WGS sequence"/>
</dbReference>
<evidence type="ECO:0000256" key="2">
    <source>
        <dbReference type="ARBA" id="ARBA00005466"/>
    </source>
</evidence>
<proteinExistence type="inferred from homology"/>
<dbReference type="Gene3D" id="3.20.20.30">
    <property type="entry name" value="Luciferase-like domain"/>
    <property type="match status" value="1"/>
</dbReference>
<accession>A0ABP7CJJ0</accession>
<reference evidence="8" key="1">
    <citation type="journal article" date="2019" name="Int. J. Syst. Evol. Microbiol.">
        <title>The Global Catalogue of Microorganisms (GCM) 10K type strain sequencing project: providing services to taxonomists for standard genome sequencing and annotation.</title>
        <authorList>
            <consortium name="The Broad Institute Genomics Platform"/>
            <consortium name="The Broad Institute Genome Sequencing Center for Infectious Disease"/>
            <person name="Wu L."/>
            <person name="Ma J."/>
        </authorList>
    </citation>
    <scope>NUCLEOTIDE SEQUENCE [LARGE SCALE GENOMIC DNA]</scope>
    <source>
        <strain evidence="8">JCM 16904</strain>
    </source>
</reference>
<dbReference type="Pfam" id="PF01565">
    <property type="entry name" value="FAD_binding_4"/>
    <property type="match status" value="1"/>
</dbReference>
<dbReference type="Gene3D" id="3.40.462.20">
    <property type="match status" value="1"/>
</dbReference>
<gene>
    <name evidence="7" type="ORF">GCM10022224_063710</name>
</gene>
<dbReference type="RefSeq" id="WP_344886456.1">
    <property type="nucleotide sequence ID" value="NZ_BAAAZP010000112.1"/>
</dbReference>
<keyword evidence="4" id="KW-0274">FAD</keyword>
<dbReference type="Pfam" id="PF08031">
    <property type="entry name" value="BBE"/>
    <property type="match status" value="1"/>
</dbReference>
<keyword evidence="8" id="KW-1185">Reference proteome</keyword>
<dbReference type="SUPFAM" id="SSF55103">
    <property type="entry name" value="FAD-linked oxidases, C-terminal domain"/>
    <property type="match status" value="1"/>
</dbReference>
<dbReference type="Gene3D" id="3.30.43.10">
    <property type="entry name" value="Uridine Diphospho-n-acetylenolpyruvylglucosamine Reductase, domain 2"/>
    <property type="match status" value="1"/>
</dbReference>
<dbReference type="InterPro" id="IPR016169">
    <property type="entry name" value="FAD-bd_PCMH_sub2"/>
</dbReference>
<name>A0ABP7CJJ0_9ACTN</name>
<comment type="similarity">
    <text evidence="2">Belongs to the oxygen-dependent FAD-linked oxidoreductase family.</text>
</comment>
<evidence type="ECO:0000256" key="1">
    <source>
        <dbReference type="ARBA" id="ARBA00001974"/>
    </source>
</evidence>
<dbReference type="PROSITE" id="PS51387">
    <property type="entry name" value="FAD_PCMH"/>
    <property type="match status" value="1"/>
</dbReference>
<dbReference type="PANTHER" id="PTHR42973">
    <property type="entry name" value="BINDING OXIDOREDUCTASE, PUTATIVE (AFU_ORTHOLOGUE AFUA_1G17690)-RELATED"/>
    <property type="match status" value="1"/>
</dbReference>
<dbReference type="InterPro" id="IPR011251">
    <property type="entry name" value="Luciferase-like_dom"/>
</dbReference>
<dbReference type="Gene3D" id="3.30.465.10">
    <property type="match status" value="1"/>
</dbReference>
<evidence type="ECO:0000256" key="5">
    <source>
        <dbReference type="ARBA" id="ARBA00023002"/>
    </source>
</evidence>
<dbReference type="SUPFAM" id="SSF51679">
    <property type="entry name" value="Bacterial luciferase-like"/>
    <property type="match status" value="1"/>
</dbReference>
<dbReference type="InterPro" id="IPR036661">
    <property type="entry name" value="Luciferase-like_sf"/>
</dbReference>
<dbReference type="InterPro" id="IPR006094">
    <property type="entry name" value="Oxid_FAD_bind_N"/>
</dbReference>
<evidence type="ECO:0000256" key="4">
    <source>
        <dbReference type="ARBA" id="ARBA00022827"/>
    </source>
</evidence>
<dbReference type="InterPro" id="IPR016167">
    <property type="entry name" value="FAD-bd_PCMH_sub1"/>
</dbReference>
<organism evidence="7 8">
    <name type="scientific">Nonomuraea antimicrobica</name>
    <dbReference type="NCBI Taxonomy" id="561173"/>
    <lineage>
        <taxon>Bacteria</taxon>
        <taxon>Bacillati</taxon>
        <taxon>Actinomycetota</taxon>
        <taxon>Actinomycetes</taxon>
        <taxon>Streptosporangiales</taxon>
        <taxon>Streptosporangiaceae</taxon>
        <taxon>Nonomuraea</taxon>
    </lineage>
</organism>
<dbReference type="InterPro" id="IPR036318">
    <property type="entry name" value="FAD-bd_PCMH-like_sf"/>
</dbReference>
<sequence length="752" mass="79013">MSTGYGHPLRFGVLLTPGGSEPEAAVERARLAEELGYDLVSFLDEPAGTDPWTLLSWVAARTSRVRLAAGVGPEADPAVAARAAASLDLLTDGRVELVLSTDGADRADGVDGADGRVGDVVGRLGEAVDVIRGIWAAHHRSPLTFDGEHHRLEGAERGPAPAHNIPLWVAAEPRPGPLHPGLLRLAAAKADGLFLTPEAPEDPEAAIDAAADGLSPAPGGPGAEIDAAAEAAGRDPRELRRLARIAPRSGPAEEWVADLLALIRAGGLSTLLLATDDPGILRRFAEEVAPALRAASGAERSQVKSVFVRRHRRDGIDYDAVPAALAPTAVEPGDAGYARVRSTYLRGGSPGLVLRPGTPGEAGQAVVFARTQPVKLSIRSGGHGISGRSTNNGGIVIDLSRLNAIEVLDKAARRVRVGPGARWSDVAAALAPHGWALSSGDYGGVGVGGLATSGGIGWFVREHGLTIDHLRAVDLVLADGSQVHADEEENAELFWGVRGAGANFGIVTSFEFEVDEAGDVGFAQLVVDASDTAALLERWGAAMEAAPRDLTSSLIVGRAQLGQPLIGQIMAVVDSDDAETIVNRLQPVAAAAPLLDYSIQVLPYEEVMRVGHGQHDGQGEPVTRAALADHLTPELSAAAARLVASGQTYFFQIRAVGGAASDVAPDATAYAGRSANFQLVAFGPSRRGLDAAWDGLLHHFNGLYINFETDLRPERLHDAYPEPTLRRLRALKRRYDPDNVFRDNFNVTPTEP</sequence>
<dbReference type="SUPFAM" id="SSF56176">
    <property type="entry name" value="FAD-binding/transporter-associated domain-like"/>
    <property type="match status" value="1"/>
</dbReference>
<dbReference type="Pfam" id="PF00296">
    <property type="entry name" value="Bac_luciferase"/>
    <property type="match status" value="1"/>
</dbReference>
<dbReference type="PANTHER" id="PTHR42973:SF39">
    <property type="entry name" value="FAD-BINDING PCMH-TYPE DOMAIN-CONTAINING PROTEIN"/>
    <property type="match status" value="1"/>
</dbReference>
<dbReference type="EMBL" id="BAAAZP010000112">
    <property type="protein sequence ID" value="GAA3689517.1"/>
    <property type="molecule type" value="Genomic_DNA"/>
</dbReference>
<keyword evidence="3" id="KW-0285">Flavoprotein</keyword>
<evidence type="ECO:0000313" key="7">
    <source>
        <dbReference type="EMBL" id="GAA3689517.1"/>
    </source>
</evidence>
<keyword evidence="5" id="KW-0560">Oxidoreductase</keyword>
<dbReference type="InterPro" id="IPR012951">
    <property type="entry name" value="BBE"/>
</dbReference>
<comment type="caution">
    <text evidence="7">The sequence shown here is derived from an EMBL/GenBank/DDBJ whole genome shotgun (WGS) entry which is preliminary data.</text>
</comment>
<evidence type="ECO:0000313" key="8">
    <source>
        <dbReference type="Proteomes" id="UP001500902"/>
    </source>
</evidence>